<keyword evidence="2" id="KW-0430">Lectin</keyword>
<dbReference type="CDD" id="cd09612">
    <property type="entry name" value="Jacalin"/>
    <property type="match status" value="3"/>
</dbReference>
<feature type="domain" description="Jacalin-type lectin" evidence="3">
    <location>
        <begin position="345"/>
        <end position="484"/>
    </location>
</feature>
<evidence type="ECO:0000313" key="4">
    <source>
        <dbReference type="EMBL" id="KAK7825136.1"/>
    </source>
</evidence>
<dbReference type="GO" id="GO:0005536">
    <property type="term" value="F:D-glucose binding"/>
    <property type="evidence" value="ECO:0007669"/>
    <property type="project" value="UniProtKB-ARBA"/>
</dbReference>
<organism evidence="4 5">
    <name type="scientific">Quercus suber</name>
    <name type="common">Cork oak</name>
    <dbReference type="NCBI Taxonomy" id="58331"/>
    <lineage>
        <taxon>Eukaryota</taxon>
        <taxon>Viridiplantae</taxon>
        <taxon>Streptophyta</taxon>
        <taxon>Embryophyta</taxon>
        <taxon>Tracheophyta</taxon>
        <taxon>Spermatophyta</taxon>
        <taxon>Magnoliopsida</taxon>
        <taxon>eudicotyledons</taxon>
        <taxon>Gunneridae</taxon>
        <taxon>Pentapetalae</taxon>
        <taxon>rosids</taxon>
        <taxon>fabids</taxon>
        <taxon>Fagales</taxon>
        <taxon>Fagaceae</taxon>
        <taxon>Quercus</taxon>
    </lineage>
</organism>
<evidence type="ECO:0000256" key="1">
    <source>
        <dbReference type="ARBA" id="ARBA00006568"/>
    </source>
</evidence>
<dbReference type="Pfam" id="PF01419">
    <property type="entry name" value="Jacalin"/>
    <property type="match status" value="4"/>
</dbReference>
<feature type="domain" description="Jacalin-type lectin" evidence="3">
    <location>
        <begin position="498"/>
        <end position="640"/>
    </location>
</feature>
<proteinExistence type="inferred from homology"/>
<dbReference type="PROSITE" id="PS51752">
    <property type="entry name" value="JACALIN_LECTIN"/>
    <property type="match status" value="4"/>
</dbReference>
<accession>A0AAW0JFF4</accession>
<keyword evidence="5" id="KW-1185">Reference proteome</keyword>
<gene>
    <name evidence="4" type="primary">JAL3_1</name>
    <name evidence="4" type="ORF">CFP56_033690</name>
</gene>
<dbReference type="InterPro" id="IPR001229">
    <property type="entry name" value="Jacalin-like_lectin_dom"/>
</dbReference>
<dbReference type="SMART" id="SM00915">
    <property type="entry name" value="Jacalin"/>
    <property type="match status" value="3"/>
</dbReference>
<name>A0AAW0JFF4_QUESU</name>
<dbReference type="AlphaFoldDB" id="A0AAW0JFF4"/>
<dbReference type="Gene3D" id="2.100.10.30">
    <property type="entry name" value="Jacalin-like lectin domain"/>
    <property type="match status" value="4"/>
</dbReference>
<evidence type="ECO:0000313" key="5">
    <source>
        <dbReference type="Proteomes" id="UP000237347"/>
    </source>
</evidence>
<dbReference type="InterPro" id="IPR033734">
    <property type="entry name" value="Jacalin-like_lectin_dom_plant"/>
</dbReference>
<dbReference type="PANTHER" id="PTHR47293:SF74">
    <property type="entry name" value="JACALIN-TYPE LECTIN DOMAIN-CONTAINING PROTEIN"/>
    <property type="match status" value="1"/>
</dbReference>
<comment type="similarity">
    <text evidence="1">Belongs to the jacalin lectin family.</text>
</comment>
<reference evidence="4 5" key="1">
    <citation type="journal article" date="2018" name="Sci. Data">
        <title>The draft genome sequence of cork oak.</title>
        <authorList>
            <person name="Ramos A.M."/>
            <person name="Usie A."/>
            <person name="Barbosa P."/>
            <person name="Barros P.M."/>
            <person name="Capote T."/>
            <person name="Chaves I."/>
            <person name="Simoes F."/>
            <person name="Abreu I."/>
            <person name="Carrasquinho I."/>
            <person name="Faro C."/>
            <person name="Guimaraes J.B."/>
            <person name="Mendonca D."/>
            <person name="Nobrega F."/>
            <person name="Rodrigues L."/>
            <person name="Saibo N.J.M."/>
            <person name="Varela M.C."/>
            <person name="Egas C."/>
            <person name="Matos J."/>
            <person name="Miguel C.M."/>
            <person name="Oliveira M.M."/>
            <person name="Ricardo C.P."/>
            <person name="Goncalves S."/>
        </authorList>
    </citation>
    <scope>NUCLEOTIDE SEQUENCE [LARGE SCALE GENOMIC DNA]</scope>
    <source>
        <strain evidence="5">cv. HL8</strain>
    </source>
</reference>
<dbReference type="PANTHER" id="PTHR47293">
    <property type="entry name" value="JACALIN-RELATED LECTIN 3"/>
    <property type="match status" value="1"/>
</dbReference>
<dbReference type="Proteomes" id="UP000237347">
    <property type="component" value="Unassembled WGS sequence"/>
</dbReference>
<protein>
    <submittedName>
        <fullName evidence="4">Jacalin-related lectin 3</fullName>
    </submittedName>
</protein>
<dbReference type="InterPro" id="IPR036404">
    <property type="entry name" value="Jacalin-like_lectin_dom_sf"/>
</dbReference>
<feature type="domain" description="Jacalin-type lectin" evidence="3">
    <location>
        <begin position="693"/>
        <end position="764"/>
    </location>
</feature>
<dbReference type="EMBL" id="PKMF04000584">
    <property type="protein sequence ID" value="KAK7825136.1"/>
    <property type="molecule type" value="Genomic_DNA"/>
</dbReference>
<evidence type="ECO:0000259" key="3">
    <source>
        <dbReference type="PROSITE" id="PS51752"/>
    </source>
</evidence>
<sequence>MLQEFGTTEVFKGYSNMRQTEDNMFQQNKYSSEYTEVAKSNSNMRQTNMRQKEDNMFQQNRFLGEYAEVVNGNSNMRQTNMRHTEDNMSQPKRFLGEYAEVGKGYSANMRQYEDNTFPPNRFVGEYITNNKVYTGTAQIAKGSKVVSCGPWGGSGGMQFDDGSCYTGVREIQLTRSGGLFSIKVCYDRNGQAIWGNKNGGSGGLTLEKFLTHISGYYGSLILRGPTIIKSITFHTNMKKYGPFGDEQGIPFSSGSKDGIIVGFHGRQGWFVHSIGVYVMEGKQAVPRPPIDAFNMGGMRIPEVISGPMQGPGPCGQGVLMVGMVKKPAPYGPVGHPTGMMKEPAPCGLGPWGGDGGQPWDDKVFTGIKKIFLTKGEAIYSIQMEYDCNGQSIWSVKHGCGNEGTPHQYPHEFLKCISGYYGSVAEDECRKVIKSLTFYTNRRRYGPYGEESGTYFTSTKNEGKIIGFHGRAASYLYAIGVHIQPLLNDRNCDGYEKSHISVGPWGGQCGGRWDDGVYCTIRQLIISHGAAIDSIRIEYDTRGCSVWSEKHGGSGGTKTDKIKLDYPDEHLISISGHFGSIIEWGPLIVRSLVLESNRKRYGPFGIQQGTPFTFPVTGGKVVGFHGRSSFYLDSIGVYLKPLLQHNNGINEKSKGYDILVAVREKMGNMLFENVDNKVYTTAQIAKGSKSVRQAVSYGPWGGNGGMLFDDGLYTGVREIHVTRSGGLVSIRVCYDLNGQAIWGHKNGGNGGLRLDKITFDYPHES</sequence>
<comment type="caution">
    <text evidence="4">The sequence shown here is derived from an EMBL/GenBank/DDBJ whole genome shotgun (WGS) entry which is preliminary data.</text>
</comment>
<dbReference type="SUPFAM" id="SSF51101">
    <property type="entry name" value="Mannose-binding lectins"/>
    <property type="match status" value="4"/>
</dbReference>
<dbReference type="GO" id="GO:0005537">
    <property type="term" value="F:D-mannose binding"/>
    <property type="evidence" value="ECO:0007669"/>
    <property type="project" value="UniProtKB-ARBA"/>
</dbReference>
<feature type="domain" description="Jacalin-type lectin" evidence="3">
    <location>
        <begin position="145"/>
        <end position="280"/>
    </location>
</feature>
<dbReference type="FunFam" id="2.100.10.30:FF:000001">
    <property type="entry name" value="Jacalin-related lectin 33"/>
    <property type="match status" value="2"/>
</dbReference>
<evidence type="ECO:0000256" key="2">
    <source>
        <dbReference type="ARBA" id="ARBA00022734"/>
    </source>
</evidence>